<evidence type="ECO:0000256" key="2">
    <source>
        <dbReference type="ARBA" id="ARBA00023125"/>
    </source>
</evidence>
<dbReference type="PANTHER" id="PTHR46796">
    <property type="entry name" value="HTH-TYPE TRANSCRIPTIONAL ACTIVATOR RHAS-RELATED"/>
    <property type="match status" value="1"/>
</dbReference>
<dbReference type="InterPro" id="IPR050204">
    <property type="entry name" value="AraC_XylS_family_regulators"/>
</dbReference>
<dbReference type="GeneID" id="93507580"/>
<gene>
    <name evidence="5" type="ORF">ACH4WX_23605</name>
</gene>
<proteinExistence type="predicted"/>
<dbReference type="InterPro" id="IPR020449">
    <property type="entry name" value="Tscrpt_reg_AraC-type_HTH"/>
</dbReference>
<keyword evidence="1" id="KW-0805">Transcription regulation</keyword>
<dbReference type="RefSeq" id="WP_051158041.1">
    <property type="nucleotide sequence ID" value="NZ_JBIRUQ010000006.1"/>
</dbReference>
<dbReference type="PROSITE" id="PS01124">
    <property type="entry name" value="HTH_ARAC_FAMILY_2"/>
    <property type="match status" value="1"/>
</dbReference>
<dbReference type="PROSITE" id="PS00041">
    <property type="entry name" value="HTH_ARAC_FAMILY_1"/>
    <property type="match status" value="1"/>
</dbReference>
<evidence type="ECO:0000256" key="3">
    <source>
        <dbReference type="ARBA" id="ARBA00023163"/>
    </source>
</evidence>
<dbReference type="Pfam" id="PF14525">
    <property type="entry name" value="AraC_binding_2"/>
    <property type="match status" value="1"/>
</dbReference>
<evidence type="ECO:0000313" key="5">
    <source>
        <dbReference type="EMBL" id="MFI1463717.1"/>
    </source>
</evidence>
<dbReference type="Proteomes" id="UP001611263">
    <property type="component" value="Unassembled WGS sequence"/>
</dbReference>
<comment type="caution">
    <text evidence="5">The sequence shown here is derived from an EMBL/GenBank/DDBJ whole genome shotgun (WGS) entry which is preliminary data.</text>
</comment>
<accession>A0ABW7TU50</accession>
<keyword evidence="6" id="KW-1185">Reference proteome</keyword>
<organism evidence="5 6">
    <name type="scientific">Nocardia carnea</name>
    <dbReference type="NCBI Taxonomy" id="37328"/>
    <lineage>
        <taxon>Bacteria</taxon>
        <taxon>Bacillati</taxon>
        <taxon>Actinomycetota</taxon>
        <taxon>Actinomycetes</taxon>
        <taxon>Mycobacteriales</taxon>
        <taxon>Nocardiaceae</taxon>
        <taxon>Nocardia</taxon>
    </lineage>
</organism>
<dbReference type="InterPro" id="IPR018060">
    <property type="entry name" value="HTH_AraC"/>
</dbReference>
<dbReference type="SUPFAM" id="SSF46689">
    <property type="entry name" value="Homeodomain-like"/>
    <property type="match status" value="1"/>
</dbReference>
<dbReference type="Pfam" id="PF12833">
    <property type="entry name" value="HTH_18"/>
    <property type="match status" value="1"/>
</dbReference>
<evidence type="ECO:0000313" key="6">
    <source>
        <dbReference type="Proteomes" id="UP001611263"/>
    </source>
</evidence>
<evidence type="ECO:0000259" key="4">
    <source>
        <dbReference type="PROSITE" id="PS01124"/>
    </source>
</evidence>
<protein>
    <submittedName>
        <fullName evidence="5">AraC family transcriptional regulator</fullName>
    </submittedName>
</protein>
<dbReference type="InterPro" id="IPR018062">
    <property type="entry name" value="HTH_AraC-typ_CS"/>
</dbReference>
<dbReference type="PANTHER" id="PTHR46796:SF6">
    <property type="entry name" value="ARAC SUBFAMILY"/>
    <property type="match status" value="1"/>
</dbReference>
<keyword evidence="2" id="KW-0238">DNA-binding</keyword>
<dbReference type="Gene3D" id="1.10.10.60">
    <property type="entry name" value="Homeodomain-like"/>
    <property type="match status" value="1"/>
</dbReference>
<dbReference type="InterPro" id="IPR009057">
    <property type="entry name" value="Homeodomain-like_sf"/>
</dbReference>
<evidence type="ECO:0000256" key="1">
    <source>
        <dbReference type="ARBA" id="ARBA00023015"/>
    </source>
</evidence>
<dbReference type="PRINTS" id="PR00032">
    <property type="entry name" value="HTHARAC"/>
</dbReference>
<keyword evidence="3" id="KW-0804">Transcription</keyword>
<reference evidence="5 6" key="1">
    <citation type="submission" date="2024-10" db="EMBL/GenBank/DDBJ databases">
        <title>The Natural Products Discovery Center: Release of the First 8490 Sequenced Strains for Exploring Actinobacteria Biosynthetic Diversity.</title>
        <authorList>
            <person name="Kalkreuter E."/>
            <person name="Kautsar S.A."/>
            <person name="Yang D."/>
            <person name="Bader C.D."/>
            <person name="Teijaro C.N."/>
            <person name="Fluegel L."/>
            <person name="Davis C.M."/>
            <person name="Simpson J.R."/>
            <person name="Lauterbach L."/>
            <person name="Steele A.D."/>
            <person name="Gui C."/>
            <person name="Meng S."/>
            <person name="Li G."/>
            <person name="Viehrig K."/>
            <person name="Ye F."/>
            <person name="Su P."/>
            <person name="Kiefer A.F."/>
            <person name="Nichols A."/>
            <person name="Cepeda A.J."/>
            <person name="Yan W."/>
            <person name="Fan B."/>
            <person name="Jiang Y."/>
            <person name="Adhikari A."/>
            <person name="Zheng C.-J."/>
            <person name="Schuster L."/>
            <person name="Cowan T.M."/>
            <person name="Smanski M.J."/>
            <person name="Chevrette M.G."/>
            <person name="De Carvalho L.P.S."/>
            <person name="Shen B."/>
        </authorList>
    </citation>
    <scope>NUCLEOTIDE SEQUENCE [LARGE SCALE GENOMIC DNA]</scope>
    <source>
        <strain evidence="5 6">NPDC020568</strain>
    </source>
</reference>
<name>A0ABW7TU50_9NOCA</name>
<feature type="domain" description="HTH araC/xylS-type" evidence="4">
    <location>
        <begin position="211"/>
        <end position="311"/>
    </location>
</feature>
<dbReference type="SMART" id="SM00342">
    <property type="entry name" value="HTH_ARAC"/>
    <property type="match status" value="1"/>
</dbReference>
<dbReference type="InterPro" id="IPR035418">
    <property type="entry name" value="AraC-bd_2"/>
</dbReference>
<dbReference type="EMBL" id="JBIRUQ010000006">
    <property type="protein sequence ID" value="MFI1463717.1"/>
    <property type="molecule type" value="Genomic_DNA"/>
</dbReference>
<sequence>MAPVESYFVGEADTSAVPAAASADFWAEHVCRNQGTLQFRFADAPTFRGGMSIQGDADYLLIDVCSDDIVYTRTRKDIRYDDDAGLRLAVPTAGVLGLRQDDHAVRVRPGQAAVVTKTRPADFRQPRGTRVRVLSIPAGALPLAPGAGPAVIDLERGLGPVVTGMVGGLVEQRAALDGYGFAAACDMIVELLGLCLRPTGNASTTLGAVDLAVRDYVRLHATEPELTPAAIAYGLGWSLRQIQLALHQTGTTPSRLIRTERLAVAHRLLRRGPADRTVVDIAYTSGFRSLSAFSAAFKARYGCTPHEVRTAGQRAGNSG</sequence>